<sequence length="215" mass="24757">MTDHLSRFSVTLSDGTDMTPQLQRFAEIIGLDRIAPERYSLLLLLGLYGAKESGKQNPFKIIQEIKALEDPQIASNLKPATQFKHPPLKGLWHKHYLQDGIASMALNLRKGMDRYKLPWVEQRIAEAKAANEKRFFSMEDAAHIARDAVSDNWKRLTRDSVLTGEWLIYARYQNANYYLCLGKHQNDDAELRRQIDAICLHEFPFLSQILDQTAN</sequence>
<keyword evidence="2" id="KW-1185">Reference proteome</keyword>
<dbReference type="Proteomes" id="UP000005234">
    <property type="component" value="Chromosome"/>
</dbReference>
<dbReference type="eggNOG" id="ENOG5030VFX">
    <property type="taxonomic scope" value="Bacteria"/>
</dbReference>
<evidence type="ECO:0000313" key="2">
    <source>
        <dbReference type="Proteomes" id="UP000005234"/>
    </source>
</evidence>
<dbReference type="KEGG" id="fau:Fraau_1986"/>
<organism evidence="1 2">
    <name type="scientific">Frateuria aurantia (strain ATCC 33424 / DSM 6220 / KCTC 2777 / LMG 1558 / NBRC 3245 / NCIMB 13370)</name>
    <name type="common">Acetobacter aurantius</name>
    <dbReference type="NCBI Taxonomy" id="767434"/>
    <lineage>
        <taxon>Bacteria</taxon>
        <taxon>Pseudomonadati</taxon>
        <taxon>Pseudomonadota</taxon>
        <taxon>Gammaproteobacteria</taxon>
        <taxon>Lysobacterales</taxon>
        <taxon>Rhodanobacteraceae</taxon>
        <taxon>Frateuria</taxon>
    </lineage>
</organism>
<dbReference type="EMBL" id="CP003350">
    <property type="protein sequence ID" value="AFC86373.1"/>
    <property type="molecule type" value="Genomic_DNA"/>
</dbReference>
<evidence type="ECO:0000313" key="1">
    <source>
        <dbReference type="EMBL" id="AFC86373.1"/>
    </source>
</evidence>
<accession>H8L1W2</accession>
<dbReference type="AlphaFoldDB" id="H8L1W2"/>
<protein>
    <submittedName>
        <fullName evidence="1">Uncharacterized protein</fullName>
    </submittedName>
</protein>
<reference evidence="1" key="1">
    <citation type="submission" date="2012-02" db="EMBL/GenBank/DDBJ databases">
        <title>The complete genome of Frateuria aurantia DSM 6220.</title>
        <authorList>
            <consortium name="US DOE Joint Genome Institute (JGI-PGF)"/>
            <person name="Lucas S."/>
            <person name="Copeland A."/>
            <person name="Lapidus A."/>
            <person name="Glavina del Rio T."/>
            <person name="Dalin E."/>
            <person name="Tice H."/>
            <person name="Bruce D."/>
            <person name="Goodwin L."/>
            <person name="Pitluck S."/>
            <person name="Peters L."/>
            <person name="Ovchinnikova G."/>
            <person name="Teshima H."/>
            <person name="Kyrpides N."/>
            <person name="Mavromatis K."/>
            <person name="Ivanova N."/>
            <person name="Brettin T."/>
            <person name="Detter J.C."/>
            <person name="Han C."/>
            <person name="Larimer F."/>
            <person name="Land M."/>
            <person name="Hauser L."/>
            <person name="Markowitz V."/>
            <person name="Cheng J.-F."/>
            <person name="Hugenholtz P."/>
            <person name="Woyke T."/>
            <person name="Wu D."/>
            <person name="Brambilla E."/>
            <person name="Klenk H.-P."/>
            <person name="Eisen J.A."/>
        </authorList>
    </citation>
    <scope>NUCLEOTIDE SEQUENCE</scope>
    <source>
        <strain evidence="1">DSM 6220</strain>
    </source>
</reference>
<proteinExistence type="predicted"/>
<name>H8L1W2_FRAAD</name>
<gene>
    <name evidence="1" type="ordered locus">Fraau_1986</name>
</gene>
<dbReference type="HOGENOM" id="CLU_112905_0_0_6"/>